<organism evidence="3 4">
    <name type="scientific">Gemmata palustris</name>
    <dbReference type="NCBI Taxonomy" id="2822762"/>
    <lineage>
        <taxon>Bacteria</taxon>
        <taxon>Pseudomonadati</taxon>
        <taxon>Planctomycetota</taxon>
        <taxon>Planctomycetia</taxon>
        <taxon>Gemmatales</taxon>
        <taxon>Gemmataceae</taxon>
        <taxon>Gemmata</taxon>
    </lineage>
</organism>
<keyword evidence="2" id="KW-0812">Transmembrane</keyword>
<proteinExistence type="predicted"/>
<keyword evidence="2" id="KW-0472">Membrane</keyword>
<feature type="region of interest" description="Disordered" evidence="1">
    <location>
        <begin position="188"/>
        <end position="211"/>
    </location>
</feature>
<evidence type="ECO:0008006" key="5">
    <source>
        <dbReference type="Google" id="ProtNLM"/>
    </source>
</evidence>
<accession>A0ABS5C484</accession>
<keyword evidence="2" id="KW-1133">Transmembrane helix</keyword>
<dbReference type="RefSeq" id="WP_210663167.1">
    <property type="nucleotide sequence ID" value="NZ_JAGKQQ010000002.1"/>
</dbReference>
<protein>
    <recommendedName>
        <fullName evidence="5">SGNH/GDSL hydrolase family protein</fullName>
    </recommendedName>
</protein>
<evidence type="ECO:0000256" key="1">
    <source>
        <dbReference type="SAM" id="MobiDB-lite"/>
    </source>
</evidence>
<keyword evidence="4" id="KW-1185">Reference proteome</keyword>
<evidence type="ECO:0000313" key="3">
    <source>
        <dbReference type="EMBL" id="MBP3960787.1"/>
    </source>
</evidence>
<evidence type="ECO:0000313" key="4">
    <source>
        <dbReference type="Proteomes" id="UP000676565"/>
    </source>
</evidence>
<gene>
    <name evidence="3" type="ORF">J8F10_36665</name>
</gene>
<feature type="transmembrane region" description="Helical" evidence="2">
    <location>
        <begin position="12"/>
        <end position="32"/>
    </location>
</feature>
<comment type="caution">
    <text evidence="3">The sequence shown here is derived from an EMBL/GenBank/DDBJ whole genome shotgun (WGS) entry which is preliminary data.</text>
</comment>
<dbReference type="PROSITE" id="PS51257">
    <property type="entry name" value="PROKAR_LIPOPROTEIN"/>
    <property type="match status" value="1"/>
</dbReference>
<sequence length="416" mass="46678">MPRFDGLLDRVISPVPLLAGVVVGFAACAWGGHTVGRTNIFRNFERFTAETDYRTNYQVGPNQVRALMRETARPDQIVVVVGGNSVLLGSGQGPDGVWTRALQAALGDRYKVINLALPGLCPQEFGTVAAEMLYRDGHHRMLVVTNTWLTPASPLGEPDGRPTTQWFFWDAYYHNRLLESPERETRLTLPLDQRADASAPGAKDQNRRDEMERQSQLDRWLNYRDLWNGFEYEYAVSVWCKPLAKTWYRARKTYPDSDPMRPPAPMSLLEALQPQVVPHLQSTAKALRPILRRPSGEAIPPSELGGTFPAESDLRNDFPAPMRERLIVVATRSHPHFINLLTPDERLTYDAMGPAMSAIYERAGVSVVEVGRGYGGDEYYDHVHLSVAGGRRMAEELAPILRRKAAQLGYLEEAQP</sequence>
<dbReference type="Proteomes" id="UP000676565">
    <property type="component" value="Unassembled WGS sequence"/>
</dbReference>
<evidence type="ECO:0000256" key="2">
    <source>
        <dbReference type="SAM" id="Phobius"/>
    </source>
</evidence>
<name>A0ABS5C484_9BACT</name>
<dbReference type="EMBL" id="JAGKQQ010000002">
    <property type="protein sequence ID" value="MBP3960787.1"/>
    <property type="molecule type" value="Genomic_DNA"/>
</dbReference>
<reference evidence="3 4" key="1">
    <citation type="submission" date="2021-04" db="EMBL/GenBank/DDBJ databases">
        <authorList>
            <person name="Ivanova A."/>
        </authorList>
    </citation>
    <scope>NUCLEOTIDE SEQUENCE [LARGE SCALE GENOMIC DNA]</scope>
    <source>
        <strain evidence="3 4">G18</strain>
    </source>
</reference>